<protein>
    <submittedName>
        <fullName evidence="2">Uncharacterized protein</fullName>
    </submittedName>
</protein>
<reference evidence="2" key="1">
    <citation type="submission" date="2015-04" db="UniProtKB">
        <authorList>
            <consortium name="EnsemblPlants"/>
        </authorList>
    </citation>
    <scope>IDENTIFICATION</scope>
    <source>
        <strain evidence="2">SL10</strain>
    </source>
</reference>
<name>A0A0E0HQP4_ORYNI</name>
<keyword evidence="3" id="KW-1185">Reference proteome</keyword>
<sequence>MDILGLPLEFAGVEALPSASPPSGLRPRRCSLLALPATVTMRAAAAGLLRPSPACRRLPPPRPSAPLARPAARLHRRLVPARLPCCRRRPRREERRGELRQSAEERRGKNGEECRKEQREKKE</sequence>
<evidence type="ECO:0000256" key="1">
    <source>
        <dbReference type="SAM" id="MobiDB-lite"/>
    </source>
</evidence>
<dbReference type="EnsemblPlants" id="ONIVA06G17210.1">
    <property type="protein sequence ID" value="ONIVA06G17210.1"/>
    <property type="gene ID" value="ONIVA06G17210"/>
</dbReference>
<organism evidence="2">
    <name type="scientific">Oryza nivara</name>
    <name type="common">Indian wild rice</name>
    <name type="synonym">Oryza sativa f. spontanea</name>
    <dbReference type="NCBI Taxonomy" id="4536"/>
    <lineage>
        <taxon>Eukaryota</taxon>
        <taxon>Viridiplantae</taxon>
        <taxon>Streptophyta</taxon>
        <taxon>Embryophyta</taxon>
        <taxon>Tracheophyta</taxon>
        <taxon>Spermatophyta</taxon>
        <taxon>Magnoliopsida</taxon>
        <taxon>Liliopsida</taxon>
        <taxon>Poales</taxon>
        <taxon>Poaceae</taxon>
        <taxon>BOP clade</taxon>
        <taxon>Oryzoideae</taxon>
        <taxon>Oryzeae</taxon>
        <taxon>Oryzinae</taxon>
        <taxon>Oryza</taxon>
    </lineage>
</organism>
<evidence type="ECO:0000313" key="2">
    <source>
        <dbReference type="EnsemblPlants" id="ONIVA06G17210.1"/>
    </source>
</evidence>
<accession>A0A0E0HQP4</accession>
<feature type="region of interest" description="Disordered" evidence="1">
    <location>
        <begin position="51"/>
        <end position="73"/>
    </location>
</feature>
<reference evidence="2" key="2">
    <citation type="submission" date="2018-04" db="EMBL/GenBank/DDBJ databases">
        <title>OnivRS2 (Oryza nivara Reference Sequence Version 2).</title>
        <authorList>
            <person name="Zhang J."/>
            <person name="Kudrna D."/>
            <person name="Lee S."/>
            <person name="Talag J."/>
            <person name="Rajasekar S."/>
            <person name="Welchert J."/>
            <person name="Hsing Y.-I."/>
            <person name="Wing R.A."/>
        </authorList>
    </citation>
    <scope>NUCLEOTIDE SEQUENCE [LARGE SCALE GENOMIC DNA]</scope>
    <source>
        <strain evidence="2">SL10</strain>
    </source>
</reference>
<dbReference type="AlphaFoldDB" id="A0A0E0HQP4"/>
<dbReference type="Proteomes" id="UP000006591">
    <property type="component" value="Chromosome 6"/>
</dbReference>
<feature type="compositionally biased region" description="Basic and acidic residues" evidence="1">
    <location>
        <begin position="91"/>
        <end position="123"/>
    </location>
</feature>
<dbReference type="Gramene" id="ONIVA06G17210.1">
    <property type="protein sequence ID" value="ONIVA06G17210.1"/>
    <property type="gene ID" value="ONIVA06G17210"/>
</dbReference>
<evidence type="ECO:0000313" key="3">
    <source>
        <dbReference type="Proteomes" id="UP000006591"/>
    </source>
</evidence>
<proteinExistence type="predicted"/>
<feature type="region of interest" description="Disordered" evidence="1">
    <location>
        <begin position="85"/>
        <end position="123"/>
    </location>
</feature>
<dbReference type="HOGENOM" id="CLU_2018938_0_0_1"/>